<organism evidence="2 3">
    <name type="scientific">Candidatus Haliotispira prima</name>
    <dbReference type="NCBI Taxonomy" id="3034016"/>
    <lineage>
        <taxon>Bacteria</taxon>
        <taxon>Pseudomonadati</taxon>
        <taxon>Spirochaetota</taxon>
        <taxon>Spirochaetia</taxon>
        <taxon>Spirochaetales</taxon>
        <taxon>Spirochaetaceae</taxon>
        <taxon>Candidatus Haliotispira</taxon>
    </lineage>
</organism>
<evidence type="ECO:0000313" key="2">
    <source>
        <dbReference type="EMBL" id="WGK70281.1"/>
    </source>
</evidence>
<dbReference type="EMBL" id="CP123443">
    <property type="protein sequence ID" value="WGK70281.1"/>
    <property type="molecule type" value="Genomic_DNA"/>
</dbReference>
<sequence>MLLSYIDPGTGSLLGSAVIGLTLALIFYMRGLFYRLLSAVTGRRNACHSDFSEQLVFFSEGRNYWHVFQPIFRELLSQNNTQQQLGGRPMVYLTADKDDPGLEWLSQYPQQVQTFCPGTLSSTIYTMNRLKAAMCVMTTPQLDIMQLKRSAHVGHYCHVMHSPDDIHTYEKFAFDYFDSVLCTSRHVMDNLRYLQQQRQTDYMRKKGLIQKRQLLETGCPYYQNYFFDSDYKPNSGTDNNADNGEKGGQATVPQLCVLLASSWGERSFLNHIESILEQLLQLSCRVIFRPHPQAWVSDKKVLEQTEKLYGERVQIDREVDNRPSMQQADVLICDISGIIYDFAFIHQKPVLALYPDQTKSAGYEAGDLQTPSSTFALLEEVGASLPIADIDQLDWLLPQVVQKQVSRRTIDKYVFHFENAGSVAARQILELYQG</sequence>
<keyword evidence="1" id="KW-0812">Transmembrane</keyword>
<accession>A0ABY8MJS4</accession>
<dbReference type="Pfam" id="PF04464">
    <property type="entry name" value="Glyphos_transf"/>
    <property type="match status" value="1"/>
</dbReference>
<feature type="transmembrane region" description="Helical" evidence="1">
    <location>
        <begin position="12"/>
        <end position="33"/>
    </location>
</feature>
<evidence type="ECO:0000313" key="3">
    <source>
        <dbReference type="Proteomes" id="UP001228690"/>
    </source>
</evidence>
<gene>
    <name evidence="2" type="ORF">P0082_05320</name>
</gene>
<keyword evidence="1" id="KW-1133">Transmembrane helix</keyword>
<protein>
    <submittedName>
        <fullName evidence="2">CDP-glycerol glycerophosphotransferase family protein</fullName>
    </submittedName>
</protein>
<dbReference type="RefSeq" id="WP_326928490.1">
    <property type="nucleotide sequence ID" value="NZ_CP123443.1"/>
</dbReference>
<name>A0ABY8MJS4_9SPIO</name>
<proteinExistence type="predicted"/>
<dbReference type="Gene3D" id="3.40.50.12580">
    <property type="match status" value="1"/>
</dbReference>
<evidence type="ECO:0000256" key="1">
    <source>
        <dbReference type="SAM" id="Phobius"/>
    </source>
</evidence>
<keyword evidence="1" id="KW-0472">Membrane</keyword>
<keyword evidence="3" id="KW-1185">Reference proteome</keyword>
<dbReference type="InterPro" id="IPR007554">
    <property type="entry name" value="Glycerophosphate_synth"/>
</dbReference>
<reference evidence="2 3" key="1">
    <citation type="submission" date="2023-04" db="EMBL/GenBank/DDBJ databases">
        <title>Spirochaete genome identified in red abalone sample constitutes a novel genus.</title>
        <authorList>
            <person name="Sharma S.P."/>
            <person name="Purcell C.M."/>
            <person name="Hyde J.R."/>
            <person name="Severin A.J."/>
        </authorList>
    </citation>
    <scope>NUCLEOTIDE SEQUENCE [LARGE SCALE GENOMIC DNA]</scope>
    <source>
        <strain evidence="2 3">SP-2023</strain>
    </source>
</reference>
<dbReference type="Proteomes" id="UP001228690">
    <property type="component" value="Chromosome"/>
</dbReference>
<dbReference type="InterPro" id="IPR043148">
    <property type="entry name" value="TagF_C"/>
</dbReference>